<dbReference type="InterPro" id="IPR027417">
    <property type="entry name" value="P-loop_NTPase"/>
</dbReference>
<name>A0A835V5N4_VANPL</name>
<dbReference type="SUPFAM" id="SSF52540">
    <property type="entry name" value="P-loop containing nucleoside triphosphate hydrolases"/>
    <property type="match status" value="1"/>
</dbReference>
<comment type="caution">
    <text evidence="5">The sequence shown here is derived from an EMBL/GenBank/DDBJ whole genome shotgun (WGS) entry which is preliminary data.</text>
</comment>
<keyword evidence="1" id="KW-0547">Nucleotide-binding</keyword>
<dbReference type="CDD" id="cd03217">
    <property type="entry name" value="ABC_FeS_Assembly"/>
    <property type="match status" value="1"/>
</dbReference>
<dbReference type="PANTHER" id="PTHR43204">
    <property type="entry name" value="ABC TRANSPORTER I FAMILY MEMBER 6, CHLOROPLASTIC"/>
    <property type="match status" value="1"/>
</dbReference>
<dbReference type="PROSITE" id="PS50893">
    <property type="entry name" value="ABC_TRANSPORTER_2"/>
    <property type="match status" value="1"/>
</dbReference>
<evidence type="ECO:0000259" key="3">
    <source>
        <dbReference type="PROSITE" id="PS50893"/>
    </source>
</evidence>
<dbReference type="Gene3D" id="3.40.50.300">
    <property type="entry name" value="P-loop containing nucleotide triphosphate hydrolases"/>
    <property type="match status" value="2"/>
</dbReference>
<accession>A0A835V5N4</accession>
<protein>
    <recommendedName>
        <fullName evidence="3">ABC transporter domain-containing protein</fullName>
    </recommendedName>
</protein>
<dbReference type="InterPro" id="IPR003593">
    <property type="entry name" value="AAA+_ATPase"/>
</dbReference>
<keyword evidence="2" id="KW-0067">ATP-binding</keyword>
<dbReference type="InterPro" id="IPR010230">
    <property type="entry name" value="FeS-cluster_ATPase_SufC"/>
</dbReference>
<keyword evidence="6" id="KW-1185">Reference proteome</keyword>
<reference evidence="6 7" key="1">
    <citation type="journal article" date="2020" name="Nat. Food">
        <title>A phased Vanilla planifolia genome enables genetic improvement of flavour and production.</title>
        <authorList>
            <person name="Hasing T."/>
            <person name="Tang H."/>
            <person name="Brym M."/>
            <person name="Khazi F."/>
            <person name="Huang T."/>
            <person name="Chambers A.H."/>
        </authorList>
    </citation>
    <scope>NUCLEOTIDE SEQUENCE [LARGE SCALE GENOMIC DNA]</scope>
    <source>
        <tissue evidence="5">Leaf</tissue>
    </source>
</reference>
<dbReference type="Proteomes" id="UP000639772">
    <property type="component" value="Unassembled WGS sequence"/>
</dbReference>
<dbReference type="GO" id="GO:0016887">
    <property type="term" value="F:ATP hydrolysis activity"/>
    <property type="evidence" value="ECO:0007669"/>
    <property type="project" value="InterPro"/>
</dbReference>
<dbReference type="AlphaFoldDB" id="A0A835V5N4"/>
<dbReference type="Pfam" id="PF00005">
    <property type="entry name" value="ABC_tran"/>
    <property type="match status" value="1"/>
</dbReference>
<dbReference type="PANTHER" id="PTHR43204:SF1">
    <property type="entry name" value="ABC TRANSPORTER I FAMILY MEMBER 6, CHLOROPLASTIC"/>
    <property type="match status" value="1"/>
</dbReference>
<dbReference type="Proteomes" id="UP000636800">
    <property type="component" value="Chromosome 5"/>
</dbReference>
<dbReference type="SMART" id="SM00382">
    <property type="entry name" value="AAA"/>
    <property type="match status" value="1"/>
</dbReference>
<evidence type="ECO:0000313" key="5">
    <source>
        <dbReference type="EMBL" id="KAG0484016.1"/>
    </source>
</evidence>
<proteinExistence type="predicted"/>
<evidence type="ECO:0000313" key="6">
    <source>
        <dbReference type="Proteomes" id="UP000636800"/>
    </source>
</evidence>
<dbReference type="EMBL" id="JADCNL010000005">
    <property type="protein sequence ID" value="KAG0481682.1"/>
    <property type="molecule type" value="Genomic_DNA"/>
</dbReference>
<dbReference type="OrthoDB" id="6500128at2759"/>
<evidence type="ECO:0000256" key="1">
    <source>
        <dbReference type="ARBA" id="ARBA00022741"/>
    </source>
</evidence>
<dbReference type="EMBL" id="JADCNM010000005">
    <property type="protein sequence ID" value="KAG0484016.1"/>
    <property type="molecule type" value="Genomic_DNA"/>
</dbReference>
<evidence type="ECO:0000256" key="2">
    <source>
        <dbReference type="ARBA" id="ARBA00022840"/>
    </source>
</evidence>
<evidence type="ECO:0000313" key="7">
    <source>
        <dbReference type="Proteomes" id="UP000639772"/>
    </source>
</evidence>
<dbReference type="InterPro" id="IPR003439">
    <property type="entry name" value="ABC_transporter-like_ATP-bd"/>
</dbReference>
<organism evidence="5 7">
    <name type="scientific">Vanilla planifolia</name>
    <name type="common">Vanilla</name>
    <dbReference type="NCBI Taxonomy" id="51239"/>
    <lineage>
        <taxon>Eukaryota</taxon>
        <taxon>Viridiplantae</taxon>
        <taxon>Streptophyta</taxon>
        <taxon>Embryophyta</taxon>
        <taxon>Tracheophyta</taxon>
        <taxon>Spermatophyta</taxon>
        <taxon>Magnoliopsida</taxon>
        <taxon>Liliopsida</taxon>
        <taxon>Asparagales</taxon>
        <taxon>Orchidaceae</taxon>
        <taxon>Vanilloideae</taxon>
        <taxon>Vanilleae</taxon>
        <taxon>Vanilla</taxon>
    </lineage>
</organism>
<sequence>MARCVHSSPRATFTPSLPFRSSPSKLYQTFAIFRVPSRFLCYGTRRRRASSTAAALTVDSRTIGEGPHSTDVSRVLLEARDLTAVVAESRQEILRGVNLTINEGEVHVIMGKNGSGKSTLSKVLAGHPDYEVTGGSVSFKGENLLEMEPEERSYAGIFMSFQTPVEIPGVSNMEFLQMACNAHKKKHNEAELSPIEVLDPKLAILDEIDSGLDVDALQDVAKAVNGVLTPHNSVLMITHYLRLLDYVKPSFVHIMEAGTIVRTGDMSLAKQLEKEGYRAISDL</sequence>
<feature type="domain" description="ABC transporter" evidence="3">
    <location>
        <begin position="77"/>
        <end position="282"/>
    </location>
</feature>
<evidence type="ECO:0000313" key="4">
    <source>
        <dbReference type="EMBL" id="KAG0481682.1"/>
    </source>
</evidence>
<dbReference type="GO" id="GO:0005524">
    <property type="term" value="F:ATP binding"/>
    <property type="evidence" value="ECO:0007669"/>
    <property type="project" value="UniProtKB-KW"/>
</dbReference>
<gene>
    <name evidence="5" type="ORF">HPP92_012100</name>
    <name evidence="4" type="ORF">HPP92_012540</name>
</gene>